<name>A0A2P4XQZ7_9STRA</name>
<sequence>MKRLFQVFQEIVLVDTTHDINANKYKYIPTINISFIVSTQGQYVLHALVNAETKDNLRAAIQVFKSSNPNRKNSRAVLGELFPKPRQLLCFFHAVAWLERQAARLSSGTTEHKDKVKKALSALAFSKSKMEEEWALFERGNVPHLGNHTDNRLESKWGKIKQVVSKDESIGNLISTHILMQEVAEDENLRAYHRVGSRSKQDKNSELAALTLSLSPFAFDLVSAEFMYATGGRADYAVTTDGGLAILESRRSGDQHSMNLKARLKF</sequence>
<proteinExistence type="predicted"/>
<dbReference type="Proteomes" id="UP000237271">
    <property type="component" value="Unassembled WGS sequence"/>
</dbReference>
<comment type="caution">
    <text evidence="2">The sequence shown here is derived from an EMBL/GenBank/DDBJ whole genome shotgun (WGS) entry which is preliminary data.</text>
</comment>
<feature type="domain" description="ZSWIM1/3 RNaseH-like" evidence="1">
    <location>
        <begin position="1"/>
        <end position="78"/>
    </location>
</feature>
<dbReference type="InterPro" id="IPR052579">
    <property type="entry name" value="Zinc_finger_SWIM"/>
</dbReference>
<dbReference type="AlphaFoldDB" id="A0A2P4XQZ7"/>
<accession>A0A2P4XQZ7</accession>
<reference evidence="2 3" key="1">
    <citation type="journal article" date="2017" name="Genome Biol. Evol.">
        <title>Phytophthora megakarya and P. palmivora, closely related causal agents of cacao black pod rot, underwent increases in genome sizes and gene numbers by different mechanisms.</title>
        <authorList>
            <person name="Ali S.S."/>
            <person name="Shao J."/>
            <person name="Lary D.J."/>
            <person name="Kronmiller B."/>
            <person name="Shen D."/>
            <person name="Strem M.D."/>
            <person name="Amoako-Attah I."/>
            <person name="Akrofi A.Y."/>
            <person name="Begoude B.A."/>
            <person name="Ten Hoopen G.M."/>
            <person name="Coulibaly K."/>
            <person name="Kebe B.I."/>
            <person name="Melnick R.L."/>
            <person name="Guiltinan M.J."/>
            <person name="Tyler B.M."/>
            <person name="Meinhardt L.W."/>
            <person name="Bailey B.A."/>
        </authorList>
    </citation>
    <scope>NUCLEOTIDE SEQUENCE [LARGE SCALE GENOMIC DNA]</scope>
    <source>
        <strain evidence="3">sbr112.9</strain>
    </source>
</reference>
<keyword evidence="3" id="KW-1185">Reference proteome</keyword>
<dbReference type="EMBL" id="NCKW01008505">
    <property type="protein sequence ID" value="POM67962.1"/>
    <property type="molecule type" value="Genomic_DNA"/>
</dbReference>
<dbReference type="OrthoDB" id="116889at2759"/>
<evidence type="ECO:0000313" key="2">
    <source>
        <dbReference type="EMBL" id="POM67962.1"/>
    </source>
</evidence>
<organism evidence="2 3">
    <name type="scientific">Phytophthora palmivora</name>
    <dbReference type="NCBI Taxonomy" id="4796"/>
    <lineage>
        <taxon>Eukaryota</taxon>
        <taxon>Sar</taxon>
        <taxon>Stramenopiles</taxon>
        <taxon>Oomycota</taxon>
        <taxon>Peronosporomycetes</taxon>
        <taxon>Peronosporales</taxon>
        <taxon>Peronosporaceae</taxon>
        <taxon>Phytophthora</taxon>
    </lineage>
</organism>
<evidence type="ECO:0000259" key="1">
    <source>
        <dbReference type="Pfam" id="PF21056"/>
    </source>
</evidence>
<evidence type="ECO:0000313" key="3">
    <source>
        <dbReference type="Proteomes" id="UP000237271"/>
    </source>
</evidence>
<dbReference type="Pfam" id="PF21056">
    <property type="entry name" value="ZSWIM1-3_RNaseH-like"/>
    <property type="match status" value="1"/>
</dbReference>
<protein>
    <recommendedName>
        <fullName evidence="1">ZSWIM1/3 RNaseH-like domain-containing protein</fullName>
    </recommendedName>
</protein>
<dbReference type="PANTHER" id="PTHR31569">
    <property type="entry name" value="SWIM-TYPE DOMAIN-CONTAINING PROTEIN"/>
    <property type="match status" value="1"/>
</dbReference>
<gene>
    <name evidence="2" type="ORF">PHPALM_15936</name>
</gene>
<dbReference type="PANTHER" id="PTHR31569:SF4">
    <property type="entry name" value="SWIM-TYPE DOMAIN-CONTAINING PROTEIN"/>
    <property type="match status" value="1"/>
</dbReference>
<dbReference type="InterPro" id="IPR048324">
    <property type="entry name" value="ZSWIM1-3_RNaseH-like"/>
</dbReference>